<gene>
    <name evidence="11" type="ORF">SVIM_LOCUS282731</name>
</gene>
<organism evidence="11">
    <name type="scientific">Salix viminalis</name>
    <name type="common">Common osier</name>
    <name type="synonym">Basket willow</name>
    <dbReference type="NCBI Taxonomy" id="40686"/>
    <lineage>
        <taxon>Eukaryota</taxon>
        <taxon>Viridiplantae</taxon>
        <taxon>Streptophyta</taxon>
        <taxon>Embryophyta</taxon>
        <taxon>Tracheophyta</taxon>
        <taxon>Spermatophyta</taxon>
        <taxon>Magnoliopsida</taxon>
        <taxon>eudicotyledons</taxon>
        <taxon>Gunneridae</taxon>
        <taxon>Pentapetalae</taxon>
        <taxon>rosids</taxon>
        <taxon>fabids</taxon>
        <taxon>Malpighiales</taxon>
        <taxon>Salicaceae</taxon>
        <taxon>Saliceae</taxon>
        <taxon>Salix</taxon>
    </lineage>
</organism>
<comment type="subcellular location">
    <subcellularLocation>
        <location evidence="1">Nucleus</location>
    </subcellularLocation>
</comment>
<evidence type="ECO:0000256" key="7">
    <source>
        <dbReference type="SAM" id="MobiDB-lite"/>
    </source>
</evidence>
<keyword evidence="4" id="KW-0862">Zinc</keyword>
<keyword evidence="5" id="KW-0238">DNA-binding</keyword>
<feature type="region of interest" description="Disordered" evidence="7">
    <location>
        <begin position="1"/>
        <end position="23"/>
    </location>
</feature>
<keyword evidence="2" id="KW-0479">Metal-binding</keyword>
<name>A0A6N2LXR0_SALVM</name>
<evidence type="ECO:0000259" key="8">
    <source>
        <dbReference type="Pfam" id="PF02892"/>
    </source>
</evidence>
<feature type="compositionally biased region" description="Polar residues" evidence="7">
    <location>
        <begin position="95"/>
        <end position="112"/>
    </location>
</feature>
<evidence type="ECO:0000256" key="3">
    <source>
        <dbReference type="ARBA" id="ARBA00022771"/>
    </source>
</evidence>
<feature type="domain" description="DUF659" evidence="9">
    <location>
        <begin position="181"/>
        <end position="251"/>
    </location>
</feature>
<dbReference type="InterPro" id="IPR003656">
    <property type="entry name" value="Znf_BED"/>
</dbReference>
<keyword evidence="3" id="KW-0863">Zinc-finger</keyword>
<dbReference type="InterPro" id="IPR008906">
    <property type="entry name" value="HATC_C_dom"/>
</dbReference>
<feature type="compositionally biased region" description="Polar residues" evidence="7">
    <location>
        <begin position="1"/>
        <end position="17"/>
    </location>
</feature>
<evidence type="ECO:0000259" key="9">
    <source>
        <dbReference type="Pfam" id="PF04937"/>
    </source>
</evidence>
<dbReference type="PANTHER" id="PTHR32166">
    <property type="entry name" value="OSJNBA0013A04.12 PROTEIN"/>
    <property type="match status" value="1"/>
</dbReference>
<feature type="domain" description="BED-type" evidence="8">
    <location>
        <begin position="21"/>
        <end position="58"/>
    </location>
</feature>
<dbReference type="EMBL" id="CAADRP010001619">
    <property type="protein sequence ID" value="VFU45264.1"/>
    <property type="molecule type" value="Genomic_DNA"/>
</dbReference>
<dbReference type="GO" id="GO:0008270">
    <property type="term" value="F:zinc ion binding"/>
    <property type="evidence" value="ECO:0007669"/>
    <property type="project" value="UniProtKB-KW"/>
</dbReference>
<evidence type="ECO:0000256" key="4">
    <source>
        <dbReference type="ARBA" id="ARBA00022833"/>
    </source>
</evidence>
<evidence type="ECO:0000313" key="11">
    <source>
        <dbReference type="EMBL" id="VFU45264.1"/>
    </source>
</evidence>
<dbReference type="PANTHER" id="PTHR32166:SF122">
    <property type="entry name" value="OS09G0499600 PROTEIN"/>
    <property type="match status" value="1"/>
</dbReference>
<dbReference type="GO" id="GO:0005634">
    <property type="term" value="C:nucleus"/>
    <property type="evidence" value="ECO:0007669"/>
    <property type="project" value="UniProtKB-SubCell"/>
</dbReference>
<feature type="region of interest" description="Disordered" evidence="7">
    <location>
        <begin position="81"/>
        <end position="129"/>
    </location>
</feature>
<dbReference type="InterPro" id="IPR012337">
    <property type="entry name" value="RNaseH-like_sf"/>
</dbReference>
<evidence type="ECO:0000256" key="2">
    <source>
        <dbReference type="ARBA" id="ARBA00022723"/>
    </source>
</evidence>
<accession>A0A6N2LXR0</accession>
<evidence type="ECO:0000256" key="5">
    <source>
        <dbReference type="ARBA" id="ARBA00023125"/>
    </source>
</evidence>
<dbReference type="GO" id="GO:0046983">
    <property type="term" value="F:protein dimerization activity"/>
    <property type="evidence" value="ECO:0007669"/>
    <property type="project" value="InterPro"/>
</dbReference>
<dbReference type="GO" id="GO:0003677">
    <property type="term" value="F:DNA binding"/>
    <property type="evidence" value="ECO:0007669"/>
    <property type="project" value="UniProtKB-KW"/>
</dbReference>
<reference evidence="11" key="1">
    <citation type="submission" date="2019-03" db="EMBL/GenBank/DDBJ databases">
        <authorList>
            <person name="Mank J."/>
            <person name="Almeida P."/>
        </authorList>
    </citation>
    <scope>NUCLEOTIDE SEQUENCE</scope>
    <source>
        <strain evidence="11">78183</strain>
    </source>
</reference>
<keyword evidence="6" id="KW-0539">Nucleus</keyword>
<dbReference type="SUPFAM" id="SSF53098">
    <property type="entry name" value="Ribonuclease H-like"/>
    <property type="match status" value="1"/>
</dbReference>
<dbReference type="Pfam" id="PF05699">
    <property type="entry name" value="Dimer_Tnp_hAT"/>
    <property type="match status" value="1"/>
</dbReference>
<proteinExistence type="predicted"/>
<dbReference type="Pfam" id="PF04937">
    <property type="entry name" value="DUF659"/>
    <property type="match status" value="1"/>
</dbReference>
<evidence type="ECO:0008006" key="12">
    <source>
        <dbReference type="Google" id="ProtNLM"/>
    </source>
</evidence>
<evidence type="ECO:0000256" key="6">
    <source>
        <dbReference type="ARBA" id="ARBA00023242"/>
    </source>
</evidence>
<dbReference type="AlphaFoldDB" id="A0A6N2LXR0"/>
<feature type="domain" description="HAT C-terminal dimerisation" evidence="10">
    <location>
        <begin position="455"/>
        <end position="489"/>
    </location>
</feature>
<evidence type="ECO:0000256" key="1">
    <source>
        <dbReference type="ARBA" id="ARBA00004123"/>
    </source>
</evidence>
<dbReference type="InterPro" id="IPR007021">
    <property type="entry name" value="DUF659"/>
</dbReference>
<evidence type="ECO:0000259" key="10">
    <source>
        <dbReference type="Pfam" id="PF05699"/>
    </source>
</evidence>
<protein>
    <recommendedName>
        <fullName evidence="12">BED-type domain-containing protein</fullName>
    </recommendedName>
</protein>
<dbReference type="Pfam" id="PF02892">
    <property type="entry name" value="zf-BED"/>
    <property type="match status" value="1"/>
</dbReference>
<sequence length="584" mass="65592">MAENSSSGGTSMYSAPTRSDDPAWAHGQVVPGVKNASICIYCNKRINGGGVTRLKYHLAGIKGQVELVKRSLRRLTSNDEEIAEGDAANPRSGDIRSQTSRRTTVQGTSTSGRRIPLFAPRTTPGSQPSIRSAMATKEMEHNARKAVATWWYDANIPFNSANSYYYQPMLDAVTSIGPGRNAPIVNFLAYSPRGTVFLKSVDTSGLRKDKETLLEMFDEVVKEVGQENIVQFVSDNEASFKAAGKALQQRKEFTNGHDLCRPGITRFATHFLSLQCLLKFKKELRQMFTCTKWVESSHGKSRVGKEIAAIILQDNDFWPRCAHIVNVSEPLVRVLRLADSEEKPSMGYLYEAMDKAKEAIKRLKNRMSQYGPYIRVIDARWDKQLHSPLHAAGCFLNPGIFFRPCISKQREVTRGLLTTIMRLVPDCDTQDNISAQIEEYKRATGLFGVTMAIRQREKLNPVSWWEQFGIDTPELQKFAIRVLSQCCSATGNMSRTRDALDPISLDNIDLLNEWICEEPGLLDGDDISWESIEAPFATLNLDDEETCVNEENELGGDDQLLECLVDDFPYVPQPDQDPYFILMM</sequence>